<dbReference type="PANTHER" id="PTHR45877:SF2">
    <property type="entry name" value="E3 UBIQUITIN-PROTEIN LIGASE SINA-RELATED"/>
    <property type="match status" value="1"/>
</dbReference>
<dbReference type="InterPro" id="IPR004162">
    <property type="entry name" value="SINA-like_animal"/>
</dbReference>
<feature type="domain" description="SIAH-type" evidence="13">
    <location>
        <begin position="97"/>
        <end position="153"/>
    </location>
</feature>
<proteinExistence type="inferred from homology"/>
<evidence type="ECO:0000259" key="13">
    <source>
        <dbReference type="PROSITE" id="PS51081"/>
    </source>
</evidence>
<protein>
    <recommendedName>
        <fullName evidence="4">RING-type E3 ubiquitin transferase</fullName>
        <ecNumber evidence="4">2.3.2.27</ecNumber>
    </recommendedName>
</protein>
<dbReference type="InterPro" id="IPR013083">
    <property type="entry name" value="Znf_RING/FYVE/PHD"/>
</dbReference>
<dbReference type="SUPFAM" id="SSF49599">
    <property type="entry name" value="TRAF domain-like"/>
    <property type="match status" value="1"/>
</dbReference>
<dbReference type="InterPro" id="IPR013010">
    <property type="entry name" value="Znf_SIAH"/>
</dbReference>
<evidence type="ECO:0000256" key="9">
    <source>
        <dbReference type="ARBA" id="ARBA00022833"/>
    </source>
</evidence>
<dbReference type="PROSITE" id="PS50089">
    <property type="entry name" value="ZF_RING_2"/>
    <property type="match status" value="1"/>
</dbReference>
<evidence type="ECO:0000313" key="15">
    <source>
        <dbReference type="Proteomes" id="UP001642540"/>
    </source>
</evidence>
<evidence type="ECO:0000256" key="5">
    <source>
        <dbReference type="ARBA" id="ARBA00022679"/>
    </source>
</evidence>
<evidence type="ECO:0000259" key="12">
    <source>
        <dbReference type="PROSITE" id="PS50089"/>
    </source>
</evidence>
<evidence type="ECO:0000256" key="11">
    <source>
        <dbReference type="SAM" id="Phobius"/>
    </source>
</evidence>
<feature type="transmembrane region" description="Helical" evidence="11">
    <location>
        <begin position="187"/>
        <end position="210"/>
    </location>
</feature>
<keyword evidence="11" id="KW-1133">Transmembrane helix</keyword>
<sequence>MMDLADSDSDSALSVSDSEEYSSFDRSLEVTRSPSQEDILSLLECPVCFDLPLPPIRTCVQGHIICAECCSRLTKCPLCQQRIDIGRNFFAEDFLNRSVIKCRFKVDGCDAELVGEKMKAHAQICEFRPLKCKRCSARVAFSEFESHMFNQHGVGPWDLNDQGVRIVVSQKQRSKMKRGSSTDIPSISMKAICTSLIITAVFTIVADYLYDPTDYRIF</sequence>
<keyword evidence="8" id="KW-0833">Ubl conjugation pathway</keyword>
<gene>
    <name evidence="14" type="ORF">ODALV1_LOCUS26996</name>
</gene>
<organism evidence="14 15">
    <name type="scientific">Orchesella dallaii</name>
    <dbReference type="NCBI Taxonomy" id="48710"/>
    <lineage>
        <taxon>Eukaryota</taxon>
        <taxon>Metazoa</taxon>
        <taxon>Ecdysozoa</taxon>
        <taxon>Arthropoda</taxon>
        <taxon>Hexapoda</taxon>
        <taxon>Collembola</taxon>
        <taxon>Entomobryomorpha</taxon>
        <taxon>Entomobryoidea</taxon>
        <taxon>Orchesellidae</taxon>
        <taxon>Orchesellinae</taxon>
        <taxon>Orchesella</taxon>
    </lineage>
</organism>
<dbReference type="Gene3D" id="3.30.40.10">
    <property type="entry name" value="Zinc/RING finger domain, C3HC4 (zinc finger)"/>
    <property type="match status" value="2"/>
</dbReference>
<comment type="pathway">
    <text evidence="2">Protein modification; protein ubiquitination.</text>
</comment>
<name>A0ABP1RWY1_9HEXA</name>
<evidence type="ECO:0000256" key="10">
    <source>
        <dbReference type="PROSITE-ProRule" id="PRU00455"/>
    </source>
</evidence>
<keyword evidence="11" id="KW-0812">Transmembrane</keyword>
<dbReference type="InterPro" id="IPR001841">
    <property type="entry name" value="Znf_RING"/>
</dbReference>
<evidence type="ECO:0000256" key="6">
    <source>
        <dbReference type="ARBA" id="ARBA00022723"/>
    </source>
</evidence>
<evidence type="ECO:0000256" key="1">
    <source>
        <dbReference type="ARBA" id="ARBA00000900"/>
    </source>
</evidence>
<feature type="domain" description="RING-type" evidence="12">
    <location>
        <begin position="45"/>
        <end position="80"/>
    </location>
</feature>
<dbReference type="InterPro" id="IPR049548">
    <property type="entry name" value="Sina-like_RING"/>
</dbReference>
<evidence type="ECO:0000256" key="4">
    <source>
        <dbReference type="ARBA" id="ARBA00012483"/>
    </source>
</evidence>
<reference evidence="14 15" key="1">
    <citation type="submission" date="2024-08" db="EMBL/GenBank/DDBJ databases">
        <authorList>
            <person name="Cucini C."/>
            <person name="Frati F."/>
        </authorList>
    </citation>
    <scope>NUCLEOTIDE SEQUENCE [LARGE SCALE GENOMIC DNA]</scope>
</reference>
<comment type="caution">
    <text evidence="14">The sequence shown here is derived from an EMBL/GenBank/DDBJ whole genome shotgun (WGS) entry which is preliminary data.</text>
</comment>
<evidence type="ECO:0000256" key="3">
    <source>
        <dbReference type="ARBA" id="ARBA00009119"/>
    </source>
</evidence>
<accession>A0ABP1RWY1</accession>
<dbReference type="PANTHER" id="PTHR45877">
    <property type="entry name" value="E3 UBIQUITIN-PROTEIN LIGASE SIAH2"/>
    <property type="match status" value="1"/>
</dbReference>
<dbReference type="SUPFAM" id="SSF57850">
    <property type="entry name" value="RING/U-box"/>
    <property type="match status" value="1"/>
</dbReference>
<dbReference type="PROSITE" id="PS51081">
    <property type="entry name" value="ZF_SIAH"/>
    <property type="match status" value="1"/>
</dbReference>
<dbReference type="EMBL" id="CAXLJM020000118">
    <property type="protein sequence ID" value="CAL8137606.1"/>
    <property type="molecule type" value="Genomic_DNA"/>
</dbReference>
<comment type="similarity">
    <text evidence="3">Belongs to the SINA (Seven in absentia) family.</text>
</comment>
<keyword evidence="6" id="KW-0479">Metal-binding</keyword>
<evidence type="ECO:0000313" key="14">
    <source>
        <dbReference type="EMBL" id="CAL8137606.1"/>
    </source>
</evidence>
<dbReference type="Proteomes" id="UP001642540">
    <property type="component" value="Unassembled WGS sequence"/>
</dbReference>
<keyword evidence="11" id="KW-0472">Membrane</keyword>
<dbReference type="Pfam" id="PF21362">
    <property type="entry name" value="Sina_RING"/>
    <property type="match status" value="1"/>
</dbReference>
<evidence type="ECO:0000256" key="8">
    <source>
        <dbReference type="ARBA" id="ARBA00022786"/>
    </source>
</evidence>
<evidence type="ECO:0000256" key="2">
    <source>
        <dbReference type="ARBA" id="ARBA00004906"/>
    </source>
</evidence>
<keyword evidence="5" id="KW-0808">Transferase</keyword>
<keyword evidence="7 10" id="KW-0863">Zinc-finger</keyword>
<comment type="catalytic activity">
    <reaction evidence="1">
        <text>S-ubiquitinyl-[E2 ubiquitin-conjugating enzyme]-L-cysteine + [acceptor protein]-L-lysine = [E2 ubiquitin-conjugating enzyme]-L-cysteine + N(6)-ubiquitinyl-[acceptor protein]-L-lysine.</text>
        <dbReference type="EC" id="2.3.2.27"/>
    </reaction>
</comment>
<keyword evidence="9" id="KW-0862">Zinc</keyword>
<evidence type="ECO:0000256" key="7">
    <source>
        <dbReference type="ARBA" id="ARBA00022771"/>
    </source>
</evidence>
<dbReference type="EC" id="2.3.2.27" evidence="4"/>
<keyword evidence="15" id="KW-1185">Reference proteome</keyword>